<feature type="transmembrane region" description="Helical" evidence="1">
    <location>
        <begin position="160"/>
        <end position="179"/>
    </location>
</feature>
<protein>
    <submittedName>
        <fullName evidence="2">Putative integral membrane protein DUF46</fullName>
    </submittedName>
</protein>
<keyword evidence="1" id="KW-0472">Membrane</keyword>
<keyword evidence="3" id="KW-1185">Reference proteome</keyword>
<evidence type="ECO:0000313" key="2">
    <source>
        <dbReference type="EMBL" id="SMG31042.1"/>
    </source>
</evidence>
<proteinExistence type="predicted"/>
<feature type="transmembrane region" description="Helical" evidence="1">
    <location>
        <begin position="96"/>
        <end position="115"/>
    </location>
</feature>
<feature type="transmembrane region" description="Helical" evidence="1">
    <location>
        <begin position="58"/>
        <end position="76"/>
    </location>
</feature>
<dbReference type="InterPro" id="IPR032690">
    <property type="entry name" value="CarS"/>
</dbReference>
<dbReference type="AlphaFoldDB" id="A0A1X7JTA9"/>
<dbReference type="Pfam" id="PF01864">
    <property type="entry name" value="CarS-like"/>
    <property type="match status" value="1"/>
</dbReference>
<name>A0A1X7JTA9_9MICO</name>
<evidence type="ECO:0000256" key="1">
    <source>
        <dbReference type="SAM" id="Phobius"/>
    </source>
</evidence>
<sequence length="187" mass="19569">MSALVFASQLASLLATVLVPGIALIVVLKQGWMRRLAIPLDAGSTWGDGRPVFGRTKTWLGVVIYVGGASIVAGILGHPDLHQWVAPILRGPRSVAVGFAIGAVYVLGELVNSFVKRRVGIDSSTETTSRWRALQRLADLADGIIAVSVLLLALGAAPVLVAATAGVGVAVHAGTDVMMHRLRLKSH</sequence>
<evidence type="ECO:0000313" key="3">
    <source>
        <dbReference type="Proteomes" id="UP000193244"/>
    </source>
</evidence>
<dbReference type="Proteomes" id="UP000193244">
    <property type="component" value="Unassembled WGS sequence"/>
</dbReference>
<keyword evidence="1" id="KW-1133">Transmembrane helix</keyword>
<dbReference type="PANTHER" id="PTHR39650:SF1">
    <property type="entry name" value="CDP-ARCHAEOL SYNTHASE"/>
    <property type="match status" value="1"/>
</dbReference>
<keyword evidence="1" id="KW-0812">Transmembrane</keyword>
<gene>
    <name evidence="2" type="ORF">SAMN06296010_1744</name>
</gene>
<reference evidence="3" key="1">
    <citation type="submission" date="2017-04" db="EMBL/GenBank/DDBJ databases">
        <authorList>
            <person name="Varghese N."/>
            <person name="Submissions S."/>
        </authorList>
    </citation>
    <scope>NUCLEOTIDE SEQUENCE [LARGE SCALE GENOMIC DNA]</scope>
    <source>
        <strain evidence="3">VKM Ac-2510</strain>
    </source>
</reference>
<feature type="transmembrane region" description="Helical" evidence="1">
    <location>
        <begin position="6"/>
        <end position="28"/>
    </location>
</feature>
<dbReference type="PANTHER" id="PTHR39650">
    <property type="entry name" value="CDP-ARCHAEOL SYNTHASE"/>
    <property type="match status" value="1"/>
</dbReference>
<accession>A0A1X7JTA9</accession>
<dbReference type="RefSeq" id="WP_085484902.1">
    <property type="nucleotide sequence ID" value="NZ_FXAY01000002.1"/>
</dbReference>
<dbReference type="EMBL" id="FXAY01000002">
    <property type="protein sequence ID" value="SMG31042.1"/>
    <property type="molecule type" value="Genomic_DNA"/>
</dbReference>
<dbReference type="OrthoDB" id="1429078at2"/>
<organism evidence="2 3">
    <name type="scientific">Agreia pratensis</name>
    <dbReference type="NCBI Taxonomy" id="150121"/>
    <lineage>
        <taxon>Bacteria</taxon>
        <taxon>Bacillati</taxon>
        <taxon>Actinomycetota</taxon>
        <taxon>Actinomycetes</taxon>
        <taxon>Micrococcales</taxon>
        <taxon>Microbacteriaceae</taxon>
        <taxon>Agreia</taxon>
    </lineage>
</organism>